<feature type="transmembrane region" description="Helical" evidence="1">
    <location>
        <begin position="225"/>
        <end position="245"/>
    </location>
</feature>
<feature type="transmembrane region" description="Helical" evidence="1">
    <location>
        <begin position="186"/>
        <end position="205"/>
    </location>
</feature>
<reference evidence="2 3" key="1">
    <citation type="journal article" date="2023" name="Insect Mol. Biol.">
        <title>Genome sequencing provides insights into the evolution of gene families encoding plant cell wall-degrading enzymes in longhorned beetles.</title>
        <authorList>
            <person name="Shin N.R."/>
            <person name="Okamura Y."/>
            <person name="Kirsch R."/>
            <person name="Pauchet Y."/>
        </authorList>
    </citation>
    <scope>NUCLEOTIDE SEQUENCE [LARGE SCALE GENOMIC DNA]</scope>
    <source>
        <strain evidence="2">EAD_L_NR</strain>
    </source>
</reference>
<dbReference type="EMBL" id="JANEYG010000061">
    <property type="protein sequence ID" value="KAJ8914909.1"/>
    <property type="molecule type" value="Genomic_DNA"/>
</dbReference>
<organism evidence="2 3">
    <name type="scientific">Exocentrus adspersus</name>
    <dbReference type="NCBI Taxonomy" id="1586481"/>
    <lineage>
        <taxon>Eukaryota</taxon>
        <taxon>Metazoa</taxon>
        <taxon>Ecdysozoa</taxon>
        <taxon>Arthropoda</taxon>
        <taxon>Hexapoda</taxon>
        <taxon>Insecta</taxon>
        <taxon>Pterygota</taxon>
        <taxon>Neoptera</taxon>
        <taxon>Endopterygota</taxon>
        <taxon>Coleoptera</taxon>
        <taxon>Polyphaga</taxon>
        <taxon>Cucujiformia</taxon>
        <taxon>Chrysomeloidea</taxon>
        <taxon>Cerambycidae</taxon>
        <taxon>Lamiinae</taxon>
        <taxon>Acanthocinini</taxon>
        <taxon>Exocentrus</taxon>
    </lineage>
</organism>
<comment type="caution">
    <text evidence="2">The sequence shown here is derived from an EMBL/GenBank/DDBJ whole genome shotgun (WGS) entry which is preliminary data.</text>
</comment>
<evidence type="ECO:0000313" key="3">
    <source>
        <dbReference type="Proteomes" id="UP001159042"/>
    </source>
</evidence>
<gene>
    <name evidence="2" type="ORF">NQ315_016063</name>
</gene>
<evidence type="ECO:0000256" key="1">
    <source>
        <dbReference type="SAM" id="Phobius"/>
    </source>
</evidence>
<dbReference type="InterPro" id="IPR036259">
    <property type="entry name" value="MFS_trans_sf"/>
</dbReference>
<accession>A0AAV8VLA6</accession>
<evidence type="ECO:0000313" key="2">
    <source>
        <dbReference type="EMBL" id="KAJ8914909.1"/>
    </source>
</evidence>
<dbReference type="Proteomes" id="UP001159042">
    <property type="component" value="Unassembled WGS sequence"/>
</dbReference>
<sequence length="273" mass="31845">MFRTNSPGIFSSQYLRNEDDPYEAGYEITDPGTPMMVKANDGWYSQNRSLIGSRLSLYSNKNVKYLTEQASAGVSQKPSYNNLTDDVVKEFKKRDRKVSQSRPVIREEIEDFRNGTSNSYERVHCMHSTQECVNEKEVLTDAAKRLELYKQQHGEKGEMSQITEEFENKSDISLLKKISIFFDFDLFNDFTYVNLMLGITIANFAELNFSILTPIVLKEFMFEKYEIATFMSLLGAMDIVIRFFIPFMADKIGWSNRVFFFNRCNEYGIWKNK</sequence>
<keyword evidence="1" id="KW-0472">Membrane</keyword>
<keyword evidence="1" id="KW-0812">Transmembrane</keyword>
<keyword evidence="3" id="KW-1185">Reference proteome</keyword>
<dbReference type="AlphaFoldDB" id="A0AAV8VLA6"/>
<keyword evidence="1" id="KW-1133">Transmembrane helix</keyword>
<protein>
    <submittedName>
        <fullName evidence="2">Uncharacterized protein</fullName>
    </submittedName>
</protein>
<dbReference type="SUPFAM" id="SSF103473">
    <property type="entry name" value="MFS general substrate transporter"/>
    <property type="match status" value="1"/>
</dbReference>
<proteinExistence type="predicted"/>
<name>A0AAV8VLA6_9CUCU</name>